<evidence type="ECO:0000313" key="2">
    <source>
        <dbReference type="EMBL" id="KKI64090.1"/>
    </source>
</evidence>
<dbReference type="CDD" id="cd00093">
    <property type="entry name" value="HTH_XRE"/>
    <property type="match status" value="1"/>
</dbReference>
<comment type="caution">
    <text evidence="2">The sequence shown here is derived from an EMBL/GenBank/DDBJ whole genome shotgun (WGS) entry which is preliminary data.</text>
</comment>
<dbReference type="AlphaFoldDB" id="A0A0M2P1J5"/>
<reference evidence="2 3" key="1">
    <citation type="submission" date="2015-03" db="EMBL/GenBank/DDBJ databases">
        <title>Genome Assembly of Staphylococcus cohnii subsp. cohnii strain G22B2.</title>
        <authorList>
            <person name="Nair G."/>
            <person name="Kaur G."/>
            <person name="Khatri I."/>
            <person name="Singh N.K."/>
            <person name="Sathyabama S."/>
            <person name="Maurya S.K."/>
            <person name="Subramanian S."/>
            <person name="Agrewala J.N."/>
            <person name="Mayilraj S."/>
        </authorList>
    </citation>
    <scope>NUCLEOTIDE SEQUENCE [LARGE SCALE GENOMIC DNA]</scope>
    <source>
        <strain evidence="2 3">G22B2</strain>
    </source>
</reference>
<dbReference type="SUPFAM" id="SSF47413">
    <property type="entry name" value="lambda repressor-like DNA-binding domains"/>
    <property type="match status" value="1"/>
</dbReference>
<evidence type="ECO:0000313" key="3">
    <source>
        <dbReference type="Proteomes" id="UP000034455"/>
    </source>
</evidence>
<proteinExistence type="predicted"/>
<dbReference type="InterPro" id="IPR001387">
    <property type="entry name" value="Cro/C1-type_HTH"/>
</dbReference>
<accession>A0A0M2P1J5</accession>
<name>A0A0M2P1J5_STACC</name>
<protein>
    <recommendedName>
        <fullName evidence="1">HTH cro/C1-type domain-containing protein</fullName>
    </recommendedName>
</protein>
<gene>
    <name evidence="2" type="ORF">UF66_0071</name>
</gene>
<dbReference type="EMBL" id="LAKJ01000010">
    <property type="protein sequence ID" value="KKI64090.1"/>
    <property type="molecule type" value="Genomic_DNA"/>
</dbReference>
<sequence>MMSFNVLKYCKDLREEKKVSVRKIAEKIGYSYSYISSMENKARNNPSDKFIKDYILGLVENNHSEFNYHSEKIKELSNGDIDLGIYVDSATSILDATTNKKVSSYITESHTHNGNYYDFSVNDLKYHLEDEKNTTYYGRVPLDAEDSQRIKLLIYNYLNTKYDILKSQLNALYNSETISEDKYNKILDEIETIKRYIK</sequence>
<dbReference type="GO" id="GO:0003677">
    <property type="term" value="F:DNA binding"/>
    <property type="evidence" value="ECO:0007669"/>
    <property type="project" value="InterPro"/>
</dbReference>
<dbReference type="Pfam" id="PF01381">
    <property type="entry name" value="HTH_3"/>
    <property type="match status" value="1"/>
</dbReference>
<dbReference type="Proteomes" id="UP000034455">
    <property type="component" value="Unassembled WGS sequence"/>
</dbReference>
<evidence type="ECO:0000259" key="1">
    <source>
        <dbReference type="PROSITE" id="PS50943"/>
    </source>
</evidence>
<dbReference type="PATRIC" id="fig|74704.6.peg.73"/>
<feature type="domain" description="HTH cro/C1-type" evidence="1">
    <location>
        <begin position="11"/>
        <end position="52"/>
    </location>
</feature>
<dbReference type="PROSITE" id="PS50943">
    <property type="entry name" value="HTH_CROC1"/>
    <property type="match status" value="1"/>
</dbReference>
<organism evidence="2 3">
    <name type="scientific">Staphylococcus cohnii subsp. cohnii</name>
    <dbReference type="NCBI Taxonomy" id="74704"/>
    <lineage>
        <taxon>Bacteria</taxon>
        <taxon>Bacillati</taxon>
        <taxon>Bacillota</taxon>
        <taxon>Bacilli</taxon>
        <taxon>Bacillales</taxon>
        <taxon>Staphylococcaceae</taxon>
        <taxon>Staphylococcus</taxon>
        <taxon>Staphylococcus cohnii species complex</taxon>
    </lineage>
</organism>
<dbReference type="Gene3D" id="1.10.260.40">
    <property type="entry name" value="lambda repressor-like DNA-binding domains"/>
    <property type="match status" value="1"/>
</dbReference>
<dbReference type="InterPro" id="IPR010982">
    <property type="entry name" value="Lambda_DNA-bd_dom_sf"/>
</dbReference>